<name>A0A8I6S401_CIMLE</name>
<dbReference type="Proteomes" id="UP000494040">
    <property type="component" value="Unassembled WGS sequence"/>
</dbReference>
<accession>A0A8I6S401</accession>
<dbReference type="GeneID" id="106669949"/>
<dbReference type="KEGG" id="clec:106669949"/>
<evidence type="ECO:0000313" key="2">
    <source>
        <dbReference type="Proteomes" id="UP000494040"/>
    </source>
</evidence>
<sequence>MGAVPFFSLDSILSVPLEYTSRSRQNDKMEMKNPLSIYESMMIWKIKQDYRYKTRDGFYWPFGRPGGGAANSGNFRKQKVPTIYREPNIIQLDADETINWKHPLSVHEGMVTWQRNQEDKYQTMDGFYWPFGNPGGGAANSDNFRKQKV</sequence>
<dbReference type="EnsemblMetazoa" id="XM_014399864.2">
    <property type="protein sequence ID" value="XP_014255350.1"/>
    <property type="gene ID" value="LOC106669949"/>
</dbReference>
<dbReference type="RefSeq" id="XP_014255350.1">
    <property type="nucleotide sequence ID" value="XM_014399864.2"/>
</dbReference>
<protein>
    <submittedName>
        <fullName evidence="1">Uncharacterized protein</fullName>
    </submittedName>
</protein>
<proteinExistence type="predicted"/>
<reference evidence="1" key="1">
    <citation type="submission" date="2022-01" db="UniProtKB">
        <authorList>
            <consortium name="EnsemblMetazoa"/>
        </authorList>
    </citation>
    <scope>IDENTIFICATION</scope>
</reference>
<evidence type="ECO:0000313" key="1">
    <source>
        <dbReference type="EnsemblMetazoa" id="XP_014255350.1"/>
    </source>
</evidence>
<keyword evidence="2" id="KW-1185">Reference proteome</keyword>
<organism evidence="1 2">
    <name type="scientific">Cimex lectularius</name>
    <name type="common">Bed bug</name>
    <name type="synonym">Acanthia lectularia</name>
    <dbReference type="NCBI Taxonomy" id="79782"/>
    <lineage>
        <taxon>Eukaryota</taxon>
        <taxon>Metazoa</taxon>
        <taxon>Ecdysozoa</taxon>
        <taxon>Arthropoda</taxon>
        <taxon>Hexapoda</taxon>
        <taxon>Insecta</taxon>
        <taxon>Pterygota</taxon>
        <taxon>Neoptera</taxon>
        <taxon>Paraneoptera</taxon>
        <taxon>Hemiptera</taxon>
        <taxon>Heteroptera</taxon>
        <taxon>Panheteroptera</taxon>
        <taxon>Cimicomorpha</taxon>
        <taxon>Cimicidae</taxon>
        <taxon>Cimex</taxon>
    </lineage>
</organism>
<dbReference type="AlphaFoldDB" id="A0A8I6S401"/>